<dbReference type="Gene3D" id="1.20.1070.10">
    <property type="entry name" value="Rhodopsin 7-helix transmembrane proteins"/>
    <property type="match status" value="1"/>
</dbReference>
<feature type="domain" description="G-protein coupled receptors family 1 profile" evidence="9">
    <location>
        <begin position="35"/>
        <end position="290"/>
    </location>
</feature>
<feature type="transmembrane region" description="Helical" evidence="8">
    <location>
        <begin position="225"/>
        <end position="244"/>
    </location>
</feature>
<comment type="caution">
    <text evidence="10">The sequence shown here is derived from an EMBL/GenBank/DDBJ whole genome shotgun (WGS) entry which is preliminary data.</text>
</comment>
<feature type="transmembrane region" description="Helical" evidence="8">
    <location>
        <begin position="183"/>
        <end position="204"/>
    </location>
</feature>
<keyword evidence="2 8" id="KW-0812">Transmembrane</keyword>
<dbReference type="AlphaFoldDB" id="A0A814MW78"/>
<keyword evidence="7" id="KW-0807">Transducer</keyword>
<feature type="transmembrane region" description="Helical" evidence="8">
    <location>
        <begin position="54"/>
        <end position="77"/>
    </location>
</feature>
<dbReference type="GO" id="GO:0004930">
    <property type="term" value="F:G protein-coupled receptor activity"/>
    <property type="evidence" value="ECO:0007669"/>
    <property type="project" value="UniProtKB-KW"/>
</dbReference>
<sequence length="346" mass="39873">MSDISLVNLTNIFNEIQWYFSYIILPIFFILGNIGNCLNLFIFSGRSSRANSCLLYFLSASIINIFILNIGLVLRILRGIWNIDPAVKFVWFCRCRTYLTSTFFFIYRCSILLACVDRMCASSRLAWMRMKSRPQIAYRLIAINWILSFAYFTPALVYPIIIYGQCLAPPGTTYSTFLTISTVLQGLLIPLIMIVCGLITFFHLKSMQSRVQPLNSDGQNERKVVGKYVIMLFVQVVTDFLSNLTYECYLIYSIIFPAPQSPLISAISSFLINMSFNLPYLNYSAAFYLHTLSSPSFRRKLLRFIRRISWFERLIPLNNDTHNTLTVAMTAKHGRNITAVDHRTIQ</sequence>
<evidence type="ECO:0000256" key="4">
    <source>
        <dbReference type="ARBA" id="ARBA00023040"/>
    </source>
</evidence>
<evidence type="ECO:0000256" key="6">
    <source>
        <dbReference type="ARBA" id="ARBA00023170"/>
    </source>
</evidence>
<evidence type="ECO:0000259" key="9">
    <source>
        <dbReference type="PROSITE" id="PS50262"/>
    </source>
</evidence>
<feature type="transmembrane region" description="Helical" evidence="8">
    <location>
        <begin position="250"/>
        <end position="272"/>
    </location>
</feature>
<comment type="subcellular location">
    <subcellularLocation>
        <location evidence="1">Membrane</location>
        <topology evidence="1">Multi-pass membrane protein</topology>
    </subcellularLocation>
</comment>
<dbReference type="PROSITE" id="PS50262">
    <property type="entry name" value="G_PROTEIN_RECEP_F1_2"/>
    <property type="match status" value="1"/>
</dbReference>
<evidence type="ECO:0000256" key="8">
    <source>
        <dbReference type="SAM" id="Phobius"/>
    </source>
</evidence>
<dbReference type="Proteomes" id="UP000663868">
    <property type="component" value="Unassembled WGS sequence"/>
</dbReference>
<evidence type="ECO:0000256" key="2">
    <source>
        <dbReference type="ARBA" id="ARBA00022692"/>
    </source>
</evidence>
<evidence type="ECO:0000313" key="10">
    <source>
        <dbReference type="EMBL" id="CAF1084768.1"/>
    </source>
</evidence>
<keyword evidence="5 8" id="KW-0472">Membrane</keyword>
<keyword evidence="3 8" id="KW-1133">Transmembrane helix</keyword>
<reference evidence="10" key="1">
    <citation type="submission" date="2021-02" db="EMBL/GenBank/DDBJ databases">
        <authorList>
            <person name="Nowell W R."/>
        </authorList>
    </citation>
    <scope>NUCLEOTIDE SEQUENCE</scope>
</reference>
<feature type="transmembrane region" description="Helical" evidence="8">
    <location>
        <begin position="97"/>
        <end position="116"/>
    </location>
</feature>
<protein>
    <recommendedName>
        <fullName evidence="9">G-protein coupled receptors family 1 profile domain-containing protein</fullName>
    </recommendedName>
</protein>
<dbReference type="InterPro" id="IPR017452">
    <property type="entry name" value="GPCR_Rhodpsn_7TM"/>
</dbReference>
<evidence type="ECO:0000313" key="11">
    <source>
        <dbReference type="EMBL" id="CAF3834717.1"/>
    </source>
</evidence>
<dbReference type="GO" id="GO:0005886">
    <property type="term" value="C:plasma membrane"/>
    <property type="evidence" value="ECO:0007669"/>
    <property type="project" value="TreeGrafter"/>
</dbReference>
<gene>
    <name evidence="10" type="ORF">IZO911_LOCUS22162</name>
    <name evidence="11" type="ORF">KXQ929_LOCUS19085</name>
</gene>
<feature type="transmembrane region" description="Helical" evidence="8">
    <location>
        <begin position="20"/>
        <end position="42"/>
    </location>
</feature>
<organism evidence="10 12">
    <name type="scientific">Adineta steineri</name>
    <dbReference type="NCBI Taxonomy" id="433720"/>
    <lineage>
        <taxon>Eukaryota</taxon>
        <taxon>Metazoa</taxon>
        <taxon>Spiralia</taxon>
        <taxon>Gnathifera</taxon>
        <taxon>Rotifera</taxon>
        <taxon>Eurotatoria</taxon>
        <taxon>Bdelloidea</taxon>
        <taxon>Adinetida</taxon>
        <taxon>Adinetidae</taxon>
        <taxon>Adineta</taxon>
    </lineage>
</organism>
<dbReference type="CDD" id="cd00637">
    <property type="entry name" value="7tm_classA_rhodopsin-like"/>
    <property type="match status" value="1"/>
</dbReference>
<dbReference type="SUPFAM" id="SSF81321">
    <property type="entry name" value="Family A G protein-coupled receptor-like"/>
    <property type="match status" value="1"/>
</dbReference>
<evidence type="ECO:0000256" key="3">
    <source>
        <dbReference type="ARBA" id="ARBA00022989"/>
    </source>
</evidence>
<dbReference type="EMBL" id="CAJOBB010001277">
    <property type="protein sequence ID" value="CAF3834717.1"/>
    <property type="molecule type" value="Genomic_DNA"/>
</dbReference>
<dbReference type="EMBL" id="CAJNOE010000245">
    <property type="protein sequence ID" value="CAF1084768.1"/>
    <property type="molecule type" value="Genomic_DNA"/>
</dbReference>
<dbReference type="PANTHER" id="PTHR24243">
    <property type="entry name" value="G-PROTEIN COUPLED RECEPTOR"/>
    <property type="match status" value="1"/>
</dbReference>
<evidence type="ECO:0000256" key="1">
    <source>
        <dbReference type="ARBA" id="ARBA00004141"/>
    </source>
</evidence>
<feature type="transmembrane region" description="Helical" evidence="8">
    <location>
        <begin position="137"/>
        <end position="163"/>
    </location>
</feature>
<evidence type="ECO:0000256" key="7">
    <source>
        <dbReference type="ARBA" id="ARBA00023224"/>
    </source>
</evidence>
<proteinExistence type="predicted"/>
<accession>A0A814MW78</accession>
<dbReference type="PANTHER" id="PTHR24243:SF233">
    <property type="entry name" value="THYROTROPIN-RELEASING HORMONE RECEPTOR"/>
    <property type="match status" value="1"/>
</dbReference>
<name>A0A814MW78_9BILA</name>
<keyword evidence="6" id="KW-0675">Receptor</keyword>
<keyword evidence="4" id="KW-0297">G-protein coupled receptor</keyword>
<dbReference type="Proteomes" id="UP000663860">
    <property type="component" value="Unassembled WGS sequence"/>
</dbReference>
<evidence type="ECO:0000256" key="5">
    <source>
        <dbReference type="ARBA" id="ARBA00023136"/>
    </source>
</evidence>
<evidence type="ECO:0000313" key="12">
    <source>
        <dbReference type="Proteomes" id="UP000663860"/>
    </source>
</evidence>